<sequence>MQERVILHSDINHCYAQIEEMRHPELRKIPMAVGGHEEARHGIILAKNDMAKAYHIKTGESLREAYAKCPQLKIIHPDYEAYMYYTEQVKDIYRAYTDKVESFGLDEAWIDLTQSISLFGSGKAIAQEIQKRVWQEIGLSVSIGVSYNKIFAKLGSDMQKPMGLVEIRKDNYQTLVWPLPVEDLFYVGRATKKKLRYYGIDTIGDLANLSKGWMKDHFGKMGELIWWFANGEDISEVALSGAKEPVKSVGNAITAPRDINTFEEAKIIYYVLVESVASRMRDSGLRGNVISISLRNKELSWFSRQRKIMQATNIAQEIMLVVLQLLKENYTFEQPLRTIGVSVSGIEDDQALTQLNLFTSEEERQRQKQLEISIDQIRNRFGFAKVRRCVTLLTPDLSEFNPKEEHVIHPVSFF</sequence>
<keyword evidence="4 13" id="KW-0808">Transferase</keyword>
<feature type="active site" evidence="13">
    <location>
        <position position="107"/>
    </location>
</feature>
<organism evidence="15 16">
    <name type="scientific">Longicatena caecimuris</name>
    <dbReference type="NCBI Taxonomy" id="1796635"/>
    <lineage>
        <taxon>Bacteria</taxon>
        <taxon>Bacillati</taxon>
        <taxon>Bacillota</taxon>
        <taxon>Erysipelotrichia</taxon>
        <taxon>Erysipelotrichales</taxon>
        <taxon>Erysipelotrichaceae</taxon>
        <taxon>Longicatena</taxon>
    </lineage>
</organism>
<protein>
    <recommendedName>
        <fullName evidence="13">DNA polymerase IV</fullName>
        <shortName evidence="13">Pol IV</shortName>
        <ecNumber evidence="13">2.7.7.7</ecNumber>
    </recommendedName>
</protein>
<dbReference type="PANTHER" id="PTHR11076">
    <property type="entry name" value="DNA REPAIR POLYMERASE UMUC / TRANSFERASE FAMILY MEMBER"/>
    <property type="match status" value="1"/>
</dbReference>
<evidence type="ECO:0000259" key="14">
    <source>
        <dbReference type="PROSITE" id="PS50173"/>
    </source>
</evidence>
<evidence type="ECO:0000256" key="7">
    <source>
        <dbReference type="ARBA" id="ARBA00022723"/>
    </source>
</evidence>
<dbReference type="InterPro" id="IPR022880">
    <property type="entry name" value="DNApol_IV"/>
</dbReference>
<dbReference type="InterPro" id="IPR053848">
    <property type="entry name" value="IMS_HHH_1"/>
</dbReference>
<proteinExistence type="inferred from homology"/>
<dbReference type="InterPro" id="IPR043502">
    <property type="entry name" value="DNA/RNA_pol_sf"/>
</dbReference>
<evidence type="ECO:0000256" key="12">
    <source>
        <dbReference type="ARBA" id="ARBA00049244"/>
    </source>
</evidence>
<keyword evidence="7 13" id="KW-0479">Metal-binding</keyword>
<dbReference type="InterPro" id="IPR017961">
    <property type="entry name" value="DNA_pol_Y-fam_little_finger"/>
</dbReference>
<keyword evidence="5 13" id="KW-0548">Nucleotidyltransferase</keyword>
<evidence type="ECO:0000256" key="2">
    <source>
        <dbReference type="ARBA" id="ARBA00010945"/>
    </source>
</evidence>
<feature type="binding site" evidence="13">
    <location>
        <position position="106"/>
    </location>
    <ligand>
        <name>Mg(2+)</name>
        <dbReference type="ChEBI" id="CHEBI:18420"/>
    </ligand>
</feature>
<evidence type="ECO:0000313" key="15">
    <source>
        <dbReference type="EMBL" id="TCU53694.1"/>
    </source>
</evidence>
<evidence type="ECO:0000256" key="8">
    <source>
        <dbReference type="ARBA" id="ARBA00022763"/>
    </source>
</evidence>
<dbReference type="RefSeq" id="WP_117548366.1">
    <property type="nucleotide sequence ID" value="NZ_JANKBG010000027.1"/>
</dbReference>
<reference evidence="15 16" key="1">
    <citation type="submission" date="2019-03" db="EMBL/GenBank/DDBJ databases">
        <title>Genomic Encyclopedia of Type Strains, Phase IV (KMG-IV): sequencing the most valuable type-strain genomes for metagenomic binning, comparative biology and taxonomic classification.</title>
        <authorList>
            <person name="Goeker M."/>
        </authorList>
    </citation>
    <scope>NUCLEOTIDE SEQUENCE [LARGE SCALE GENOMIC DNA]</scope>
    <source>
        <strain evidence="15 16">DSM 29481</strain>
    </source>
</reference>
<feature type="binding site" evidence="13">
    <location>
        <position position="10"/>
    </location>
    <ligand>
        <name>Mg(2+)</name>
        <dbReference type="ChEBI" id="CHEBI:18420"/>
    </ligand>
</feature>
<keyword evidence="13" id="KW-0515">Mutator protein</keyword>
<keyword evidence="9 13" id="KW-0460">Magnesium</keyword>
<keyword evidence="8 13" id="KW-0227">DNA damage</keyword>
<keyword evidence="3 13" id="KW-0963">Cytoplasm</keyword>
<dbReference type="GO" id="GO:0006261">
    <property type="term" value="P:DNA-templated DNA replication"/>
    <property type="evidence" value="ECO:0007669"/>
    <property type="project" value="UniProtKB-UniRule"/>
</dbReference>
<evidence type="ECO:0000256" key="3">
    <source>
        <dbReference type="ARBA" id="ARBA00022490"/>
    </source>
</evidence>
<evidence type="ECO:0000256" key="1">
    <source>
        <dbReference type="ARBA" id="ARBA00004496"/>
    </source>
</evidence>
<dbReference type="Gene3D" id="3.30.1490.100">
    <property type="entry name" value="DNA polymerase, Y-family, little finger domain"/>
    <property type="match status" value="1"/>
</dbReference>
<comment type="similarity">
    <text evidence="2 13">Belongs to the DNA polymerase type-Y family.</text>
</comment>
<feature type="site" description="Substrate discrimination" evidence="13">
    <location>
        <position position="15"/>
    </location>
</feature>
<dbReference type="PROSITE" id="PS50173">
    <property type="entry name" value="UMUC"/>
    <property type="match status" value="1"/>
</dbReference>
<dbReference type="GO" id="GO:0000287">
    <property type="term" value="F:magnesium ion binding"/>
    <property type="evidence" value="ECO:0007669"/>
    <property type="project" value="UniProtKB-UniRule"/>
</dbReference>
<keyword evidence="16" id="KW-1185">Reference proteome</keyword>
<evidence type="ECO:0000256" key="13">
    <source>
        <dbReference type="HAMAP-Rule" id="MF_01113"/>
    </source>
</evidence>
<keyword evidence="13" id="KW-0239">DNA-directed DNA polymerase</keyword>
<keyword evidence="11 13" id="KW-0234">DNA repair</keyword>
<dbReference type="GO" id="GO:0003887">
    <property type="term" value="F:DNA-directed DNA polymerase activity"/>
    <property type="evidence" value="ECO:0007669"/>
    <property type="project" value="UniProtKB-UniRule"/>
</dbReference>
<dbReference type="PANTHER" id="PTHR11076:SF35">
    <property type="entry name" value="DNA REPAIR PROTEIN HOMOLOG YOBH"/>
    <property type="match status" value="1"/>
</dbReference>
<gene>
    <name evidence="13" type="primary">dinB</name>
    <name evidence="15" type="ORF">EDD61_12732</name>
</gene>
<keyword evidence="10 13" id="KW-0238">DNA-binding</keyword>
<dbReference type="Pfam" id="PF21999">
    <property type="entry name" value="IMS_HHH_1"/>
    <property type="match status" value="1"/>
</dbReference>
<comment type="subunit">
    <text evidence="13">Monomer.</text>
</comment>
<dbReference type="Pfam" id="PF00817">
    <property type="entry name" value="IMS"/>
    <property type="match status" value="1"/>
</dbReference>
<dbReference type="NCBIfam" id="NF002677">
    <property type="entry name" value="PRK02406.1"/>
    <property type="match status" value="1"/>
</dbReference>
<evidence type="ECO:0000256" key="11">
    <source>
        <dbReference type="ARBA" id="ARBA00023204"/>
    </source>
</evidence>
<dbReference type="InterPro" id="IPR050116">
    <property type="entry name" value="DNA_polymerase-Y"/>
</dbReference>
<comment type="subcellular location">
    <subcellularLocation>
        <location evidence="1 13">Cytoplasm</location>
    </subcellularLocation>
</comment>
<dbReference type="InterPro" id="IPR001126">
    <property type="entry name" value="UmuC"/>
</dbReference>
<dbReference type="InterPro" id="IPR036775">
    <property type="entry name" value="DNA_pol_Y-fam_lit_finger_sf"/>
</dbReference>
<accession>A0A4R3SYI9</accession>
<comment type="catalytic activity">
    <reaction evidence="12 13">
        <text>DNA(n) + a 2'-deoxyribonucleoside 5'-triphosphate = DNA(n+1) + diphosphate</text>
        <dbReference type="Rhea" id="RHEA:22508"/>
        <dbReference type="Rhea" id="RHEA-COMP:17339"/>
        <dbReference type="Rhea" id="RHEA-COMP:17340"/>
        <dbReference type="ChEBI" id="CHEBI:33019"/>
        <dbReference type="ChEBI" id="CHEBI:61560"/>
        <dbReference type="ChEBI" id="CHEBI:173112"/>
        <dbReference type="EC" id="2.7.7.7"/>
    </reaction>
</comment>
<dbReference type="GO" id="GO:0042276">
    <property type="term" value="P:error-prone translesion synthesis"/>
    <property type="evidence" value="ECO:0007669"/>
    <property type="project" value="TreeGrafter"/>
</dbReference>
<dbReference type="Gene3D" id="1.10.150.20">
    <property type="entry name" value="5' to 3' exonuclease, C-terminal subdomain"/>
    <property type="match status" value="1"/>
</dbReference>
<keyword evidence="6 13" id="KW-0235">DNA replication</keyword>
<dbReference type="CDD" id="cd03586">
    <property type="entry name" value="PolY_Pol_IV_kappa"/>
    <property type="match status" value="1"/>
</dbReference>
<evidence type="ECO:0000256" key="9">
    <source>
        <dbReference type="ARBA" id="ARBA00022842"/>
    </source>
</evidence>
<evidence type="ECO:0000256" key="6">
    <source>
        <dbReference type="ARBA" id="ARBA00022705"/>
    </source>
</evidence>
<dbReference type="Proteomes" id="UP000295773">
    <property type="component" value="Unassembled WGS sequence"/>
</dbReference>
<dbReference type="GO" id="GO:0005829">
    <property type="term" value="C:cytosol"/>
    <property type="evidence" value="ECO:0007669"/>
    <property type="project" value="TreeGrafter"/>
</dbReference>
<dbReference type="Gene3D" id="3.40.1170.60">
    <property type="match status" value="1"/>
</dbReference>
<name>A0A4R3SYI9_9FIRM</name>
<dbReference type="HAMAP" id="MF_01113">
    <property type="entry name" value="DNApol_IV"/>
    <property type="match status" value="1"/>
</dbReference>
<comment type="caution">
    <text evidence="15">The sequence shown here is derived from an EMBL/GenBank/DDBJ whole genome shotgun (WGS) entry which is preliminary data.</text>
</comment>
<dbReference type="GO" id="GO:0003684">
    <property type="term" value="F:damaged DNA binding"/>
    <property type="evidence" value="ECO:0007669"/>
    <property type="project" value="InterPro"/>
</dbReference>
<dbReference type="EC" id="2.7.7.7" evidence="13"/>
<evidence type="ECO:0000256" key="10">
    <source>
        <dbReference type="ARBA" id="ARBA00023125"/>
    </source>
</evidence>
<dbReference type="GO" id="GO:0006281">
    <property type="term" value="P:DNA repair"/>
    <property type="evidence" value="ECO:0007669"/>
    <property type="project" value="UniProtKB-UniRule"/>
</dbReference>
<dbReference type="AlphaFoldDB" id="A0A4R3SYI9"/>
<comment type="function">
    <text evidence="13">Poorly processive, error-prone DNA polymerase involved in untargeted mutagenesis. Copies undamaged DNA at stalled replication forks, which arise in vivo from mismatched or misaligned primer ends. These misaligned primers can be extended by PolIV. Exhibits no 3'-5' exonuclease (proofreading) activity. May be involved in translesional synthesis, in conjunction with the beta clamp from PolIII.</text>
</comment>
<dbReference type="SUPFAM" id="SSF56672">
    <property type="entry name" value="DNA/RNA polymerases"/>
    <property type="match status" value="1"/>
</dbReference>
<evidence type="ECO:0000256" key="4">
    <source>
        <dbReference type="ARBA" id="ARBA00022679"/>
    </source>
</evidence>
<dbReference type="InterPro" id="IPR043128">
    <property type="entry name" value="Rev_trsase/Diguanyl_cyclase"/>
</dbReference>
<dbReference type="EMBL" id="SMBP01000027">
    <property type="protein sequence ID" value="TCU53694.1"/>
    <property type="molecule type" value="Genomic_DNA"/>
</dbReference>
<evidence type="ECO:0000313" key="16">
    <source>
        <dbReference type="Proteomes" id="UP000295773"/>
    </source>
</evidence>
<dbReference type="SUPFAM" id="SSF100879">
    <property type="entry name" value="Lesion bypass DNA polymerase (Y-family), little finger domain"/>
    <property type="match status" value="1"/>
</dbReference>
<dbReference type="GO" id="GO:0009432">
    <property type="term" value="P:SOS response"/>
    <property type="evidence" value="ECO:0007669"/>
    <property type="project" value="TreeGrafter"/>
</dbReference>
<feature type="domain" description="UmuC" evidence="14">
    <location>
        <begin position="6"/>
        <end position="188"/>
    </location>
</feature>
<dbReference type="Gene3D" id="3.30.70.270">
    <property type="match status" value="1"/>
</dbReference>
<comment type="cofactor">
    <cofactor evidence="13">
        <name>Mg(2+)</name>
        <dbReference type="ChEBI" id="CHEBI:18420"/>
    </cofactor>
    <text evidence="13">Binds 2 magnesium ions per subunit.</text>
</comment>
<dbReference type="Pfam" id="PF11799">
    <property type="entry name" value="IMS_C"/>
    <property type="match status" value="1"/>
</dbReference>
<evidence type="ECO:0000256" key="5">
    <source>
        <dbReference type="ARBA" id="ARBA00022695"/>
    </source>
</evidence>